<organism evidence="3 4">
    <name type="scientific">Chrysochromulina tobinii</name>
    <dbReference type="NCBI Taxonomy" id="1460289"/>
    <lineage>
        <taxon>Eukaryota</taxon>
        <taxon>Haptista</taxon>
        <taxon>Haptophyta</taxon>
        <taxon>Prymnesiophyceae</taxon>
        <taxon>Prymnesiales</taxon>
        <taxon>Chrysochromulinaceae</taxon>
        <taxon>Chrysochromulina</taxon>
    </lineage>
</organism>
<keyword evidence="4" id="KW-1185">Reference proteome</keyword>
<comment type="caution">
    <text evidence="3">The sequence shown here is derived from an EMBL/GenBank/DDBJ whole genome shotgun (WGS) entry which is preliminary data.</text>
</comment>
<feature type="coiled-coil region" evidence="1">
    <location>
        <begin position="315"/>
        <end position="359"/>
    </location>
</feature>
<dbReference type="PROSITE" id="PS50096">
    <property type="entry name" value="IQ"/>
    <property type="match status" value="1"/>
</dbReference>
<keyword evidence="1" id="KW-0175">Coiled coil</keyword>
<evidence type="ECO:0000313" key="3">
    <source>
        <dbReference type="EMBL" id="KOO28387.1"/>
    </source>
</evidence>
<reference evidence="4" key="1">
    <citation type="journal article" date="2015" name="PLoS Genet.">
        <title>Genome Sequence and Transcriptome Analyses of Chrysochromulina tobin: Metabolic Tools for Enhanced Algal Fitness in the Prominent Order Prymnesiales (Haptophyceae).</title>
        <authorList>
            <person name="Hovde B.T."/>
            <person name="Deodato C.R."/>
            <person name="Hunsperger H.M."/>
            <person name="Ryken S.A."/>
            <person name="Yost W."/>
            <person name="Jha R.K."/>
            <person name="Patterson J."/>
            <person name="Monnat R.J. Jr."/>
            <person name="Barlow S.B."/>
            <person name="Starkenburg S.R."/>
            <person name="Cattolico R.A."/>
        </authorList>
    </citation>
    <scope>NUCLEOTIDE SEQUENCE</scope>
    <source>
        <strain evidence="4">CCMP291</strain>
    </source>
</reference>
<dbReference type="EMBL" id="JWZX01002575">
    <property type="protein sequence ID" value="KOO28387.1"/>
    <property type="molecule type" value="Genomic_DNA"/>
</dbReference>
<sequence>MREKTRLEAEARFAIEVKQLNERHNEAMLRQAENLNAAAERKLNIEKEATHAVTVRAEKLQQELELEQSRVKDLIRQVESEKKDKEKQLREQKSKDLAEKNAAIQAEKDKAETARQTAAKAEAVRAEVVKLRSQEADRVTALATQALKVAEKEKEEARLTWKAAEAQRAEHAKARAEMELMRDESKAMVENAKKKIADADERIKSMEYAMSLQQAALDAVRNSAEAEKLALMKAAEEAKAAALHAVAMERAAEKAEAEVARAKRLKAAEQARKLGASAAYIPPGDDDEDAALLQLSKPASSMNTTMADAGSIMSADNLEAMANQVKEAIEMAEREQQHAAAAEERVAELEKEIDVLQSLVGGSSKKALEVQKEKLTRQTDIARGLALRQLREAEQIKVSGIAEELVGRSLAIVGCQVIEEMLHRDDSPAATAIRSVPQKMQVGIVCGVCIPAALAETAGFGDDRGSAVPEPVHVLIHSSDGESTPVTGVAVAVAHAEGTPQEWLVKFVVEDDQVPAPAWLGEHAITIASRWGVIVAQGRALIEERNQGVAASKRYELNDFDSAATKLQARARGRTMREKPRPAPMHREKAKAVSAIDPNRPLNAPNVGDIAIIATNKPLICRAGNEFSFTSEQVGQLEPDTRVQVIEIVVMPDGQERAQVQLEGASEPFGWLTMVKEGSSSLQRVMEPLVEGLE</sequence>
<evidence type="ECO:0000313" key="4">
    <source>
        <dbReference type="Proteomes" id="UP000037460"/>
    </source>
</evidence>
<feature type="region of interest" description="Disordered" evidence="2">
    <location>
        <begin position="80"/>
        <end position="99"/>
    </location>
</feature>
<evidence type="ECO:0000256" key="1">
    <source>
        <dbReference type="SAM" id="Coils"/>
    </source>
</evidence>
<dbReference type="Proteomes" id="UP000037460">
    <property type="component" value="Unassembled WGS sequence"/>
</dbReference>
<proteinExistence type="predicted"/>
<dbReference type="AlphaFoldDB" id="A0A0M0JQ19"/>
<evidence type="ECO:0000256" key="2">
    <source>
        <dbReference type="SAM" id="MobiDB-lite"/>
    </source>
</evidence>
<gene>
    <name evidence="3" type="ORF">Ctob_008128</name>
</gene>
<name>A0A0M0JQ19_9EUKA</name>
<accession>A0A0M0JQ19</accession>
<protein>
    <submittedName>
        <fullName evidence="3">Uncharacterized protein</fullName>
    </submittedName>
</protein>